<feature type="domain" description="Glycosyltransferase subfamily 4-like N-terminal" evidence="2">
    <location>
        <begin position="14"/>
        <end position="183"/>
    </location>
</feature>
<proteinExistence type="predicted"/>
<dbReference type="Pfam" id="PF13439">
    <property type="entry name" value="Glyco_transf_4"/>
    <property type="match status" value="1"/>
</dbReference>
<dbReference type="SUPFAM" id="SSF53756">
    <property type="entry name" value="UDP-Glycosyltransferase/glycogen phosphorylase"/>
    <property type="match status" value="1"/>
</dbReference>
<dbReference type="OrthoDB" id="9802525at2"/>
<dbReference type="GO" id="GO:0016757">
    <property type="term" value="F:glycosyltransferase activity"/>
    <property type="evidence" value="ECO:0007669"/>
    <property type="project" value="InterPro"/>
</dbReference>
<reference evidence="3 4" key="1">
    <citation type="submission" date="2018-06" db="EMBL/GenBank/DDBJ databases">
        <title>Azoarcus communis strain SWub3 genome.</title>
        <authorList>
            <person name="Zorraquino Salvo V."/>
            <person name="Toubiana D."/>
            <person name="Blumwald E."/>
        </authorList>
    </citation>
    <scope>NUCLEOTIDE SEQUENCE [LARGE SCALE GENOMIC DNA]</scope>
    <source>
        <strain evidence="3 4">SWub3</strain>
    </source>
</reference>
<evidence type="ECO:0000259" key="2">
    <source>
        <dbReference type="Pfam" id="PF13439"/>
    </source>
</evidence>
<accession>A0A323UPF7</accession>
<sequence length="395" mass="44516">MNILMISDVFFPRINGVSTSIDTFRNSLHNLGVNSTLIAPDYPNRTSPDSETLLRVPSRQVPLDPEDRMMRRSAIRSLDATLTQRRFDLVHIHTPFVAHYAGIELARKLGVPCVATYHTFFEEYLFHYIPFLPKDWLKGLARRFSRGQCNQLDAVIVPSRAMASTLADYGVQRPVHILPTGLSEQQFHGGDGCHFRQRYQISKERKLLLFVGRVAHEKNIGFLIEMMSMLRQREPQALLLITGEGPALDGLKLQVQQAALDEHVRFLGYLDRDSELHDCYRAADLFVFASRTETQGLVLLEAMALGTPVVALAAMGTRDILESQQGCRIAPDDPALFATVVGQLLQDQATLQALGREARRYARTWRTETLSGRLVELYGSWISNHQAARGRLHPA</sequence>
<dbReference type="InterPro" id="IPR001296">
    <property type="entry name" value="Glyco_trans_1"/>
</dbReference>
<feature type="domain" description="Glycosyl transferase family 1" evidence="1">
    <location>
        <begin position="196"/>
        <end position="360"/>
    </location>
</feature>
<dbReference type="Proteomes" id="UP000248259">
    <property type="component" value="Unassembled WGS sequence"/>
</dbReference>
<dbReference type="EMBL" id="QKOE01000021">
    <property type="protein sequence ID" value="PZA14862.1"/>
    <property type="molecule type" value="Genomic_DNA"/>
</dbReference>
<evidence type="ECO:0000313" key="3">
    <source>
        <dbReference type="EMBL" id="PZA14862.1"/>
    </source>
</evidence>
<dbReference type="InterPro" id="IPR028098">
    <property type="entry name" value="Glyco_trans_4-like_N"/>
</dbReference>
<evidence type="ECO:0000259" key="1">
    <source>
        <dbReference type="Pfam" id="PF00534"/>
    </source>
</evidence>
<name>A0A323UPF7_9RHOO</name>
<dbReference type="Gene3D" id="3.40.50.2000">
    <property type="entry name" value="Glycogen Phosphorylase B"/>
    <property type="match status" value="2"/>
</dbReference>
<gene>
    <name evidence="3" type="ORF">DNK49_19815</name>
</gene>
<comment type="caution">
    <text evidence="3">The sequence shown here is derived from an EMBL/GenBank/DDBJ whole genome shotgun (WGS) entry which is preliminary data.</text>
</comment>
<keyword evidence="3" id="KW-0808">Transferase</keyword>
<protein>
    <submittedName>
        <fullName evidence="3">Glycosyltransferase family 4 protein</fullName>
    </submittedName>
</protein>
<dbReference type="AlphaFoldDB" id="A0A323UPF7"/>
<evidence type="ECO:0000313" key="4">
    <source>
        <dbReference type="Proteomes" id="UP000248259"/>
    </source>
</evidence>
<keyword evidence="4" id="KW-1185">Reference proteome</keyword>
<dbReference type="Pfam" id="PF00534">
    <property type="entry name" value="Glycos_transf_1"/>
    <property type="match status" value="1"/>
</dbReference>
<dbReference type="InterPro" id="IPR050194">
    <property type="entry name" value="Glycosyltransferase_grp1"/>
</dbReference>
<dbReference type="PANTHER" id="PTHR45947">
    <property type="entry name" value="SULFOQUINOVOSYL TRANSFERASE SQD2"/>
    <property type="match status" value="1"/>
</dbReference>
<organism evidence="3 4">
    <name type="scientific">Parazoarcus communis SWub3 = DSM 12120</name>
    <dbReference type="NCBI Taxonomy" id="1121029"/>
    <lineage>
        <taxon>Bacteria</taxon>
        <taxon>Pseudomonadati</taxon>
        <taxon>Pseudomonadota</taxon>
        <taxon>Betaproteobacteria</taxon>
        <taxon>Rhodocyclales</taxon>
        <taxon>Zoogloeaceae</taxon>
        <taxon>Parazoarcus</taxon>
    </lineage>
</organism>
<dbReference type="PANTHER" id="PTHR45947:SF3">
    <property type="entry name" value="SULFOQUINOVOSYL TRANSFERASE SQD2"/>
    <property type="match status" value="1"/>
</dbReference>